<keyword evidence="4" id="KW-1185">Reference proteome</keyword>
<dbReference type="STRING" id="400727.A0A2T7PFL4"/>
<dbReference type="InterPro" id="IPR036179">
    <property type="entry name" value="Ig-like_dom_sf"/>
</dbReference>
<dbReference type="Gene3D" id="2.60.40.10">
    <property type="entry name" value="Immunoglobulins"/>
    <property type="match status" value="3"/>
</dbReference>
<evidence type="ECO:0000313" key="4">
    <source>
        <dbReference type="Proteomes" id="UP000245119"/>
    </source>
</evidence>
<dbReference type="SUPFAM" id="SSF49265">
    <property type="entry name" value="Fibronectin type III"/>
    <property type="match status" value="1"/>
</dbReference>
<keyword evidence="1" id="KW-0472">Membrane</keyword>
<sequence>MSSADGRKPLVFEVGSQIILKCRMKNHQTRPTSLKKISSGNLETTLDVDVVEDGVQYVVHNATLQDSGNYYCLHNNKSVAMKSVTVGYVPTNDFSVSCLLHGDELECCVEMDEGSDHDLLTNSLPTHWSMSLHRPYESNWDTKNLGENEELCINWTVQNIMCETNYIVVANASNNLGFALSNVTFCPLDVVKPGPVMNLSVTPDTEQPHRLMVWWDRPKDLSLSRRLGMGGVNYTVDVYPLHHGQPIFHLVSTDLPDKEKTEETVIHFVEGLWPFTSYNVTVTPHSRCCAGSPTTVTTKTTESVPLIAPEIIAWVQTGTGVVIHWNVYAPEDQGGEIIAYSVCTQKTCQNVTFANSEHRLPQVTSGLVPERCILGCNVTVQAFTRKGPSNKSSTLKITPYLETAKKRVDVERKADGSYTVLWENSINNVVSILWCFGNQFRKDASHIRCQTALRKAAANFSCCSQTVNISQDDRKKYRETMESRWYFGIGIVSENQNTNSSITTGNPVQLHWQICVFDEEGDPPLPMFQVLSWENGTGLTIDANPICSNTLPAPGRPINATVFIAEKPLNCLSEGGVNANQLLQGKRQMDRGGLIPSSSYTVCVTYYGQQNKKATTKTTVLMASPSPGISVTILVAIFAVLGLFILSLLIGALCVQYKKKSKRFNSIRWPKVKDVQLKESCTSKPRILTNMAMDPRTMTFTDGINKKDSNIKTGLPKSSLQTSSPKHLILHSTAQSSSLTNGTTKVAVSNMERGLGTYIHHSDKTKHKTSGHRTPEMVPLISKCQSTMNKVHDDHQVNNIEVRKEGTAPQEAAVLSDVQSQSLPLKQCDSYVTNPQQHALLHSMAGCFCVPSLEEPMTDNQATQGSPRLCEDIHRFATQDLPAYPQHTHGKSVLQDEISQPVNDEDCMEEITLTKKSCMSVTSSKSYVKCIPNHYPEVQGALSVTWKDNTMPSESNPTDVLLNIKAHSNFHEQDSSDLMLPATTKTQVDTRTKSSLLTLGTNHTINNESYIHGQGDSSQMAIGYLDWKRICK</sequence>
<dbReference type="InterPro" id="IPR013783">
    <property type="entry name" value="Ig-like_fold"/>
</dbReference>
<dbReference type="AlphaFoldDB" id="A0A2T7PFL4"/>
<dbReference type="PROSITE" id="PS50853">
    <property type="entry name" value="FN3"/>
    <property type="match status" value="1"/>
</dbReference>
<dbReference type="EMBL" id="PZQS01000004">
    <property type="protein sequence ID" value="PVD32216.1"/>
    <property type="molecule type" value="Genomic_DNA"/>
</dbReference>
<dbReference type="SUPFAM" id="SSF48726">
    <property type="entry name" value="Immunoglobulin"/>
    <property type="match status" value="1"/>
</dbReference>
<protein>
    <recommendedName>
        <fullName evidence="2">Fibronectin type-III domain-containing protein</fullName>
    </recommendedName>
</protein>
<feature type="transmembrane region" description="Helical" evidence="1">
    <location>
        <begin position="631"/>
        <end position="655"/>
    </location>
</feature>
<dbReference type="InterPro" id="IPR003961">
    <property type="entry name" value="FN3_dom"/>
</dbReference>
<feature type="domain" description="Fibronectin type-III" evidence="2">
    <location>
        <begin position="195"/>
        <end position="304"/>
    </location>
</feature>
<dbReference type="InterPro" id="IPR036116">
    <property type="entry name" value="FN3_sf"/>
</dbReference>
<reference evidence="3 4" key="1">
    <citation type="submission" date="2018-04" db="EMBL/GenBank/DDBJ databases">
        <title>The genome of golden apple snail Pomacea canaliculata provides insight into stress tolerance and invasive adaptation.</title>
        <authorList>
            <person name="Liu C."/>
            <person name="Liu B."/>
            <person name="Ren Y."/>
            <person name="Zhang Y."/>
            <person name="Wang H."/>
            <person name="Li S."/>
            <person name="Jiang F."/>
            <person name="Yin L."/>
            <person name="Zhang G."/>
            <person name="Qian W."/>
            <person name="Fan W."/>
        </authorList>
    </citation>
    <scope>NUCLEOTIDE SEQUENCE [LARGE SCALE GENOMIC DNA]</scope>
    <source>
        <strain evidence="3">SZHN2017</strain>
        <tissue evidence="3">Muscle</tissue>
    </source>
</reference>
<evidence type="ECO:0000313" key="3">
    <source>
        <dbReference type="EMBL" id="PVD32216.1"/>
    </source>
</evidence>
<keyword evidence="1" id="KW-0812">Transmembrane</keyword>
<proteinExistence type="predicted"/>
<accession>A0A2T7PFL4</accession>
<evidence type="ECO:0000256" key="1">
    <source>
        <dbReference type="SAM" id="Phobius"/>
    </source>
</evidence>
<dbReference type="Proteomes" id="UP000245119">
    <property type="component" value="Linkage Group LG4"/>
</dbReference>
<organism evidence="3 4">
    <name type="scientific">Pomacea canaliculata</name>
    <name type="common">Golden apple snail</name>
    <dbReference type="NCBI Taxonomy" id="400727"/>
    <lineage>
        <taxon>Eukaryota</taxon>
        <taxon>Metazoa</taxon>
        <taxon>Spiralia</taxon>
        <taxon>Lophotrochozoa</taxon>
        <taxon>Mollusca</taxon>
        <taxon>Gastropoda</taxon>
        <taxon>Caenogastropoda</taxon>
        <taxon>Architaenioglossa</taxon>
        <taxon>Ampullarioidea</taxon>
        <taxon>Ampullariidae</taxon>
        <taxon>Pomacea</taxon>
    </lineage>
</organism>
<evidence type="ECO:0000259" key="2">
    <source>
        <dbReference type="PROSITE" id="PS50853"/>
    </source>
</evidence>
<dbReference type="SMART" id="SM00060">
    <property type="entry name" value="FN3"/>
    <property type="match status" value="2"/>
</dbReference>
<dbReference type="CDD" id="cd00063">
    <property type="entry name" value="FN3"/>
    <property type="match status" value="1"/>
</dbReference>
<keyword evidence="1" id="KW-1133">Transmembrane helix</keyword>
<name>A0A2T7PFL4_POMCA</name>
<comment type="caution">
    <text evidence="3">The sequence shown here is derived from an EMBL/GenBank/DDBJ whole genome shotgun (WGS) entry which is preliminary data.</text>
</comment>
<gene>
    <name evidence="3" type="ORF">C0Q70_07647</name>
</gene>